<dbReference type="Proteomes" id="UP000677265">
    <property type="component" value="Unassembled WGS sequence"/>
</dbReference>
<dbReference type="EMBL" id="JAGYPE020000015">
    <property type="protein sequence ID" value="MCH6265978.1"/>
    <property type="molecule type" value="Genomic_DNA"/>
</dbReference>
<gene>
    <name evidence="2" type="ORF">KHB02_010625</name>
    <name evidence="1" type="ORF">KHB02_24255</name>
</gene>
<evidence type="ECO:0000313" key="1">
    <source>
        <dbReference type="EMBL" id="MBS4184514.1"/>
    </source>
</evidence>
<dbReference type="RefSeq" id="WP_213144386.1">
    <property type="nucleotide sequence ID" value="NZ_JAGYPE020000015.1"/>
</dbReference>
<comment type="caution">
    <text evidence="1">The sequence shown here is derived from an EMBL/GenBank/DDBJ whole genome shotgun (WGS) entry which is preliminary data.</text>
</comment>
<accession>A0A942T1M7</accession>
<keyword evidence="3" id="KW-1185">Reference proteome</keyword>
<name>A0A942T1M7_9BACI</name>
<proteinExistence type="predicted"/>
<dbReference type="EMBL" id="JAGYPE010000004">
    <property type="protein sequence ID" value="MBS4184514.1"/>
    <property type="molecule type" value="Genomic_DNA"/>
</dbReference>
<evidence type="ECO:0008006" key="4">
    <source>
        <dbReference type="Google" id="ProtNLM"/>
    </source>
</evidence>
<dbReference type="AlphaFoldDB" id="A0A942T1M7"/>
<organism evidence="1">
    <name type="scientific">Neobacillus citreus</name>
    <dbReference type="NCBI Taxonomy" id="2833578"/>
    <lineage>
        <taxon>Bacteria</taxon>
        <taxon>Bacillati</taxon>
        <taxon>Bacillota</taxon>
        <taxon>Bacilli</taxon>
        <taxon>Bacillales</taxon>
        <taxon>Bacillaceae</taxon>
        <taxon>Neobacillus</taxon>
    </lineage>
</organism>
<evidence type="ECO:0000313" key="3">
    <source>
        <dbReference type="Proteomes" id="UP000677265"/>
    </source>
</evidence>
<protein>
    <recommendedName>
        <fullName evidence="4">Phr family secreted Rap phosphatase inhibitor</fullName>
    </recommendedName>
</protein>
<sequence>MKKFIIGVVLSVSVLGLITFAGSGKVEKATNDVAISTYMSSPPPIQPPVG</sequence>
<reference evidence="1" key="1">
    <citation type="submission" date="2021-05" db="EMBL/GenBank/DDBJ databases">
        <title>Novel Bacillus species.</title>
        <authorList>
            <person name="Liu G."/>
        </authorList>
    </citation>
    <scope>NUCLEOTIDE SEQUENCE</scope>
    <source>
        <strain evidence="1 3">FJAT-50051</strain>
    </source>
</reference>
<evidence type="ECO:0000313" key="2">
    <source>
        <dbReference type="EMBL" id="MCH6265978.1"/>
    </source>
</evidence>